<sequence>METKTWKISRIGNKKYVGSGLKSGSVCDGKQDTFMVPYLLTSQLDINGVLSFGNENIPEEERPLVDFFPTSAARGKPPFLTSFWNDILLTGERGVLYYRQTTDGHLLKQLATDIAFKGKQIKPTRAVIMTWMNASSYDDIRMTRLNSSYTPLTMLNQGRRSSHAINLFASGSKLMLDLPDVCANAGVYGRYVIHTDNRKIQILDQPIPDVLEKCYKENDSLYPYGPTYGDSILDRGDEGPSGVLTFSEPATYYGAQHTVAYPWPIRSPVDDVTFMAAFWNDIFLMGGREGEILYRLERDPDVIQRFRKDVRQIGRSVNPKELLIATWSMVKAYATVEDDAAANTFQVVFGYEGNKSYTLFIYSHIGWYQDPSGHFAMAVFNKGASSGINLDVSPRTGPEYFIINNRGNSVGKPGMFVYETHPPIITVERPTCVCQLNKRKWVITYDGKRHPILHEQKTRVSKYLDDENPCKFQLTVYTTQNDGEDIMIKWVSFAFGVHEKNSKKFEKDIQMERFKNGTVVLRGRGHRGPEIIHPPWQWTSSDEKTQVFLVGDEWGGWVINGTFCPYRLQYLPNCPDPVIIFTIQKEFFKPGRLVGMCQDCNGDPENDYRPCSDDPVDDWSFWTDIPDVSKTCEESKSYL</sequence>
<dbReference type="GO" id="GO:0005176">
    <property type="term" value="F:ErbB-2 class receptor binding"/>
    <property type="evidence" value="ECO:0007669"/>
    <property type="project" value="TreeGrafter"/>
</dbReference>
<keyword evidence="1" id="KW-1015">Disulfide bond</keyword>
<dbReference type="GO" id="GO:0007160">
    <property type="term" value="P:cell-matrix adhesion"/>
    <property type="evidence" value="ECO:0007669"/>
    <property type="project" value="InterPro"/>
</dbReference>
<evidence type="ECO:0000313" key="4">
    <source>
        <dbReference type="Proteomes" id="UP001208570"/>
    </source>
</evidence>
<keyword evidence="4" id="KW-1185">Reference proteome</keyword>
<dbReference type="SMART" id="SM00539">
    <property type="entry name" value="NIDO"/>
    <property type="match status" value="1"/>
</dbReference>
<dbReference type="PROSITE" id="PS51220">
    <property type="entry name" value="NIDO"/>
    <property type="match status" value="1"/>
</dbReference>
<accession>A0AAD9IX38</accession>
<organism evidence="3 4">
    <name type="scientific">Paralvinella palmiformis</name>
    <dbReference type="NCBI Taxonomy" id="53620"/>
    <lineage>
        <taxon>Eukaryota</taxon>
        <taxon>Metazoa</taxon>
        <taxon>Spiralia</taxon>
        <taxon>Lophotrochozoa</taxon>
        <taxon>Annelida</taxon>
        <taxon>Polychaeta</taxon>
        <taxon>Sedentaria</taxon>
        <taxon>Canalipalpata</taxon>
        <taxon>Terebellida</taxon>
        <taxon>Terebelliformia</taxon>
        <taxon>Alvinellidae</taxon>
        <taxon>Paralvinella</taxon>
    </lineage>
</organism>
<comment type="caution">
    <text evidence="3">The sequence shown here is derived from an EMBL/GenBank/DDBJ whole genome shotgun (WGS) entry which is preliminary data.</text>
</comment>
<dbReference type="Pfam" id="PF06119">
    <property type="entry name" value="NIDO"/>
    <property type="match status" value="2"/>
</dbReference>
<dbReference type="InterPro" id="IPR051495">
    <property type="entry name" value="Epithelial_Barrier/Signaling"/>
</dbReference>
<proteinExistence type="predicted"/>
<dbReference type="InterPro" id="IPR003886">
    <property type="entry name" value="NIDO_dom"/>
</dbReference>
<evidence type="ECO:0000256" key="1">
    <source>
        <dbReference type="ARBA" id="ARBA00023157"/>
    </source>
</evidence>
<dbReference type="PANTHER" id="PTHR13802:SF52">
    <property type="entry name" value="MUCIN-4"/>
    <property type="match status" value="1"/>
</dbReference>
<dbReference type="Proteomes" id="UP001208570">
    <property type="component" value="Unassembled WGS sequence"/>
</dbReference>
<evidence type="ECO:0000259" key="2">
    <source>
        <dbReference type="PROSITE" id="PS51220"/>
    </source>
</evidence>
<gene>
    <name evidence="3" type="ORF">LSH36_990g00030</name>
</gene>
<protein>
    <recommendedName>
        <fullName evidence="2">NIDO domain-containing protein</fullName>
    </recommendedName>
</protein>
<dbReference type="PANTHER" id="PTHR13802">
    <property type="entry name" value="MUCIN 4-RELATED"/>
    <property type="match status" value="1"/>
</dbReference>
<feature type="domain" description="NIDO" evidence="2">
    <location>
        <begin position="277"/>
        <end position="423"/>
    </location>
</feature>
<dbReference type="AlphaFoldDB" id="A0AAD9IX38"/>
<name>A0AAD9IX38_9ANNE</name>
<reference evidence="3" key="1">
    <citation type="journal article" date="2023" name="Mol. Biol. Evol.">
        <title>Third-Generation Sequencing Reveals the Adaptive Role of the Epigenome in Three Deep-Sea Polychaetes.</title>
        <authorList>
            <person name="Perez M."/>
            <person name="Aroh O."/>
            <person name="Sun Y."/>
            <person name="Lan Y."/>
            <person name="Juniper S.K."/>
            <person name="Young C.R."/>
            <person name="Angers B."/>
            <person name="Qian P.Y."/>
        </authorList>
    </citation>
    <scope>NUCLEOTIDE SEQUENCE</scope>
    <source>
        <strain evidence="3">P08H-3</strain>
    </source>
</reference>
<dbReference type="EMBL" id="JAODUP010000990">
    <property type="protein sequence ID" value="KAK2142158.1"/>
    <property type="molecule type" value="Genomic_DNA"/>
</dbReference>
<evidence type="ECO:0000313" key="3">
    <source>
        <dbReference type="EMBL" id="KAK2142158.1"/>
    </source>
</evidence>